<protein>
    <submittedName>
        <fullName evidence="2">Family 15 carbohydrate-binding domain-containing protein</fullName>
    </submittedName>
</protein>
<feature type="domain" description="CBM15" evidence="1">
    <location>
        <begin position="1"/>
        <end position="136"/>
    </location>
</feature>
<evidence type="ECO:0000259" key="1">
    <source>
        <dbReference type="PROSITE" id="PS51759"/>
    </source>
</evidence>
<dbReference type="RefSeq" id="WP_253967995.1">
    <property type="nucleotide sequence ID" value="NZ_JAMFTH010000002.1"/>
</dbReference>
<keyword evidence="3" id="KW-1185">Reference proteome</keyword>
<reference evidence="2" key="2">
    <citation type="submission" date="2023-01" db="EMBL/GenBank/DDBJ databases">
        <title>Gilvimarinus xylanilyticus HB14 isolated from Caulerpa lentillifera aquaculture base in Hainan, China.</title>
        <authorList>
            <person name="Zhang Y.-J."/>
        </authorList>
    </citation>
    <scope>NUCLEOTIDE SEQUENCE</scope>
    <source>
        <strain evidence="2">HB14</strain>
    </source>
</reference>
<accession>A0A9X2I2N5</accession>
<dbReference type="AlphaFoldDB" id="A0A9X2I2N5"/>
<evidence type="ECO:0000313" key="3">
    <source>
        <dbReference type="Proteomes" id="UP001139319"/>
    </source>
</evidence>
<organism evidence="2 3">
    <name type="scientific">Gilvimarinus xylanilyticus</name>
    <dbReference type="NCBI Taxonomy" id="2944139"/>
    <lineage>
        <taxon>Bacteria</taxon>
        <taxon>Pseudomonadati</taxon>
        <taxon>Pseudomonadota</taxon>
        <taxon>Gammaproteobacteria</taxon>
        <taxon>Cellvibrionales</taxon>
        <taxon>Cellvibrionaceae</taxon>
        <taxon>Gilvimarinus</taxon>
    </lineage>
</organism>
<name>A0A9X2I2N5_9GAMM</name>
<dbReference type="InterPro" id="IPR005088">
    <property type="entry name" value="CBM15"/>
</dbReference>
<comment type="caution">
    <text evidence="2">The sequence shown here is derived from an EMBL/GenBank/DDBJ whole genome shotgun (WGS) entry which is preliminary data.</text>
</comment>
<gene>
    <name evidence="2" type="ORF">M6D89_10385</name>
</gene>
<reference evidence="2" key="1">
    <citation type="submission" date="2022-05" db="EMBL/GenBank/DDBJ databases">
        <authorList>
            <person name="Sun H.-N."/>
        </authorList>
    </citation>
    <scope>NUCLEOTIDE SEQUENCE</scope>
    <source>
        <strain evidence="2">HB14</strain>
    </source>
</reference>
<proteinExistence type="predicted"/>
<dbReference type="InterPro" id="IPR008979">
    <property type="entry name" value="Galactose-bd-like_sf"/>
</dbReference>
<dbReference type="EMBL" id="JAMFTH010000002">
    <property type="protein sequence ID" value="MCP8899708.1"/>
    <property type="molecule type" value="Genomic_DNA"/>
</dbReference>
<dbReference type="SUPFAM" id="SSF49785">
    <property type="entry name" value="Galactose-binding domain-like"/>
    <property type="match status" value="2"/>
</dbReference>
<dbReference type="Gene3D" id="2.60.120.260">
    <property type="entry name" value="Galactose-binding domain-like"/>
    <property type="match status" value="2"/>
</dbReference>
<dbReference type="Pfam" id="PF03426">
    <property type="entry name" value="CBM_15"/>
    <property type="match status" value="2"/>
</dbReference>
<evidence type="ECO:0000313" key="2">
    <source>
        <dbReference type="EMBL" id="MCP8899708.1"/>
    </source>
</evidence>
<feature type="domain" description="CBM15" evidence="1">
    <location>
        <begin position="138"/>
        <end position="283"/>
    </location>
</feature>
<dbReference type="PROSITE" id="PS51759">
    <property type="entry name" value="CBM15"/>
    <property type="match status" value="2"/>
</dbReference>
<sequence>MGWTSDEGTNFSSISGGYSYEPNASSQQLYFRAETPMDLRGKVLTLTYSASSDYKGSGANLQPFIQSLSENGSPGEWCWIGNADVSTTEVEVSCVIPDEPDWNITDDTGFKAGMHTNGDTVTGSVSVTKAVLADPPEPSSTVNVDMENSWRGNNSGAIEYVANGVELTPTVEGGGAVFDVVSPVNFNSATIEYEFTVDSTYLDAGYSLQAFIQEKSVWAGEFSNGWIDNSVLSSGTFTYTIPASGWNIAHDAGVQVGIQAPGDSGATREGSVVIHSVTINYAE</sequence>
<dbReference type="Proteomes" id="UP001139319">
    <property type="component" value="Unassembled WGS sequence"/>
</dbReference>